<accession>A0A3N4KG31</accession>
<feature type="compositionally biased region" description="Low complexity" evidence="1">
    <location>
        <begin position="193"/>
        <end position="207"/>
    </location>
</feature>
<feature type="compositionally biased region" description="Low complexity" evidence="1">
    <location>
        <begin position="559"/>
        <end position="580"/>
    </location>
</feature>
<dbReference type="PANTHER" id="PTHR45691:SF6">
    <property type="entry name" value="PROTEIN DIAPHANOUS"/>
    <property type="match status" value="1"/>
</dbReference>
<feature type="region of interest" description="Disordered" evidence="1">
    <location>
        <begin position="242"/>
        <end position="261"/>
    </location>
</feature>
<keyword evidence="2" id="KW-0812">Transmembrane</keyword>
<feature type="compositionally biased region" description="Basic and acidic residues" evidence="1">
    <location>
        <begin position="92"/>
        <end position="101"/>
    </location>
</feature>
<evidence type="ECO:0000256" key="2">
    <source>
        <dbReference type="SAM" id="Phobius"/>
    </source>
</evidence>
<keyword evidence="2" id="KW-1133">Transmembrane helix</keyword>
<sequence>MYHRRRRAHSTPTSPSAPALIAATTVYNPSPPPPLAAAAAGTALRHAAPSPTPPPIGSIHTKRMLKRRDSYSSASDSRPGMPQRASSTGSLTERRFRKERGSSSVSSRRGSIDAGRTSGEIIGRRASTGGSSSSRFNSANGGSGPPPLARKVTAYHEEDSSEDYPADDDSDLPLPIMPPRSPSLRAFPATLRGSMSSGNGNGSASGSRRVKKQFTRPRDTASPSSSSRDRDRRYSLDYADSSASLESIAEDPSPSPQPAPHHAKILEEAESSSDSSSSDTRSKLTLLPLPRHSPPARSASPAKSALRHAPAPSLAVKPRVSFSDEDSVSSFPPYSRAPLLLDDQYGGGGLRHMPMFGVGGVTAPSPPPSDSSQESVIGLESALRYPKGLPPLGAGSAVKRLLCDGARPPAPLGGGRGRGGMLTPPGTRAGVPEVRVVAATPGEEERERGMVLPVMGVGWDSGSESGSDSGESIYSDAYEDFVLPSPLPSPSFGGGGAMPGILEIAPPPPPPPPPPAPPVPRSPPPPPKTAPPQPNDPPPPPDFLSPRNPPPPPPVPANTLTRTPSTTSSISTTSTSSFRRLTPRSRGRPVSHLLATMRTHPPSLRTGGGSSSRELKTALRAGGGNGHGRTHSRFSTDSDLPVVSGGVGGVRRVMVRIDGWDGAWLRLGGWFMLSMREGGYMISGWGVGVVLNVIILLRYNRRAVDIPSRGPLAAHCWLLGAGYNHLPLHVRLLAAYPRRIEAMQAARISRQISVGPAMRWVGRVGRWYG</sequence>
<dbReference type="GO" id="GO:0005884">
    <property type="term" value="C:actin filament"/>
    <property type="evidence" value="ECO:0007669"/>
    <property type="project" value="TreeGrafter"/>
</dbReference>
<dbReference type="OrthoDB" id="5428598at2759"/>
<protein>
    <submittedName>
        <fullName evidence="3">Uncharacterized protein</fullName>
    </submittedName>
</protein>
<proteinExistence type="predicted"/>
<feature type="compositionally biased region" description="Low complexity" evidence="1">
    <location>
        <begin position="286"/>
        <end position="304"/>
    </location>
</feature>
<feature type="region of interest" description="Disordered" evidence="1">
    <location>
        <begin position="409"/>
        <end position="429"/>
    </location>
</feature>
<feature type="compositionally biased region" description="Low complexity" evidence="1">
    <location>
        <begin position="124"/>
        <end position="140"/>
    </location>
</feature>
<feature type="region of interest" description="Disordered" evidence="1">
    <location>
        <begin position="485"/>
        <end position="612"/>
    </location>
</feature>
<gene>
    <name evidence="3" type="ORF">P167DRAFT_547956</name>
</gene>
<name>A0A3N4KG31_9PEZI</name>
<feature type="compositionally biased region" description="Acidic residues" evidence="1">
    <location>
        <begin position="159"/>
        <end position="171"/>
    </location>
</feature>
<dbReference type="AlphaFoldDB" id="A0A3N4KG31"/>
<organism evidence="3 4">
    <name type="scientific">Morchella conica CCBAS932</name>
    <dbReference type="NCBI Taxonomy" id="1392247"/>
    <lineage>
        <taxon>Eukaryota</taxon>
        <taxon>Fungi</taxon>
        <taxon>Dikarya</taxon>
        <taxon>Ascomycota</taxon>
        <taxon>Pezizomycotina</taxon>
        <taxon>Pezizomycetes</taxon>
        <taxon>Pezizales</taxon>
        <taxon>Morchellaceae</taxon>
        <taxon>Morchella</taxon>
    </lineage>
</organism>
<keyword evidence="2" id="KW-0472">Membrane</keyword>
<feature type="compositionally biased region" description="Low complexity" evidence="1">
    <location>
        <begin position="328"/>
        <end position="339"/>
    </location>
</feature>
<dbReference type="EMBL" id="ML119151">
    <property type="protein sequence ID" value="RPB09526.1"/>
    <property type="molecule type" value="Genomic_DNA"/>
</dbReference>
<feature type="region of interest" description="Disordered" evidence="1">
    <location>
        <begin position="618"/>
        <end position="637"/>
    </location>
</feature>
<dbReference type="InterPro" id="IPR051412">
    <property type="entry name" value="Formin_Homology_Diaphanous_sf"/>
</dbReference>
<feature type="compositionally biased region" description="Low complexity" evidence="1">
    <location>
        <begin position="36"/>
        <end position="49"/>
    </location>
</feature>
<evidence type="ECO:0000313" key="3">
    <source>
        <dbReference type="EMBL" id="RPB09526.1"/>
    </source>
</evidence>
<feature type="region of interest" description="Disordered" evidence="1">
    <location>
        <begin position="267"/>
        <end position="339"/>
    </location>
</feature>
<feature type="region of interest" description="Disordered" evidence="1">
    <location>
        <begin position="24"/>
        <end position="234"/>
    </location>
</feature>
<feature type="compositionally biased region" description="Pro residues" evidence="1">
    <location>
        <begin position="505"/>
        <end position="556"/>
    </location>
</feature>
<dbReference type="GO" id="GO:0030041">
    <property type="term" value="P:actin filament polymerization"/>
    <property type="evidence" value="ECO:0007669"/>
    <property type="project" value="TreeGrafter"/>
</dbReference>
<evidence type="ECO:0000256" key="1">
    <source>
        <dbReference type="SAM" id="MobiDB-lite"/>
    </source>
</evidence>
<feature type="transmembrane region" description="Helical" evidence="2">
    <location>
        <begin position="680"/>
        <end position="699"/>
    </location>
</feature>
<dbReference type="Proteomes" id="UP000277580">
    <property type="component" value="Unassembled WGS sequence"/>
</dbReference>
<keyword evidence="4" id="KW-1185">Reference proteome</keyword>
<reference evidence="3 4" key="1">
    <citation type="journal article" date="2018" name="Nat. Ecol. Evol.">
        <title>Pezizomycetes genomes reveal the molecular basis of ectomycorrhizal truffle lifestyle.</title>
        <authorList>
            <person name="Murat C."/>
            <person name="Payen T."/>
            <person name="Noel B."/>
            <person name="Kuo A."/>
            <person name="Morin E."/>
            <person name="Chen J."/>
            <person name="Kohler A."/>
            <person name="Krizsan K."/>
            <person name="Balestrini R."/>
            <person name="Da Silva C."/>
            <person name="Montanini B."/>
            <person name="Hainaut M."/>
            <person name="Levati E."/>
            <person name="Barry K.W."/>
            <person name="Belfiori B."/>
            <person name="Cichocki N."/>
            <person name="Clum A."/>
            <person name="Dockter R.B."/>
            <person name="Fauchery L."/>
            <person name="Guy J."/>
            <person name="Iotti M."/>
            <person name="Le Tacon F."/>
            <person name="Lindquist E.A."/>
            <person name="Lipzen A."/>
            <person name="Malagnac F."/>
            <person name="Mello A."/>
            <person name="Molinier V."/>
            <person name="Miyauchi S."/>
            <person name="Poulain J."/>
            <person name="Riccioni C."/>
            <person name="Rubini A."/>
            <person name="Sitrit Y."/>
            <person name="Splivallo R."/>
            <person name="Traeger S."/>
            <person name="Wang M."/>
            <person name="Zifcakova L."/>
            <person name="Wipf D."/>
            <person name="Zambonelli A."/>
            <person name="Paolocci F."/>
            <person name="Nowrousian M."/>
            <person name="Ottonello S."/>
            <person name="Baldrian P."/>
            <person name="Spatafora J.W."/>
            <person name="Henrissat B."/>
            <person name="Nagy L.G."/>
            <person name="Aury J.M."/>
            <person name="Wincker P."/>
            <person name="Grigoriev I.V."/>
            <person name="Bonfante P."/>
            <person name="Martin F.M."/>
        </authorList>
    </citation>
    <scope>NUCLEOTIDE SEQUENCE [LARGE SCALE GENOMIC DNA]</scope>
    <source>
        <strain evidence="3 4">CCBAS932</strain>
    </source>
</reference>
<dbReference type="InParanoid" id="A0A3N4KG31"/>
<dbReference type="STRING" id="1392247.A0A3N4KG31"/>
<evidence type="ECO:0000313" key="4">
    <source>
        <dbReference type="Proteomes" id="UP000277580"/>
    </source>
</evidence>
<dbReference type="PANTHER" id="PTHR45691">
    <property type="entry name" value="PROTEIN DIAPHANOUS"/>
    <property type="match status" value="1"/>
</dbReference>